<dbReference type="InterPro" id="IPR000014">
    <property type="entry name" value="PAS"/>
</dbReference>
<dbReference type="CDD" id="cd00130">
    <property type="entry name" value="PAS"/>
    <property type="match status" value="1"/>
</dbReference>
<organism evidence="2 3">
    <name type="scientific">Microbacterium yannicii</name>
    <dbReference type="NCBI Taxonomy" id="671622"/>
    <lineage>
        <taxon>Bacteria</taxon>
        <taxon>Bacillati</taxon>
        <taxon>Actinomycetota</taxon>
        <taxon>Actinomycetes</taxon>
        <taxon>Micrococcales</taxon>
        <taxon>Microbacteriaceae</taxon>
        <taxon>Microbacterium</taxon>
    </lineage>
</organism>
<reference evidence="3" key="1">
    <citation type="journal article" date="2019" name="Int. J. Syst. Evol. Microbiol.">
        <title>The Global Catalogue of Microorganisms (GCM) 10K type strain sequencing project: providing services to taxonomists for standard genome sequencing and annotation.</title>
        <authorList>
            <consortium name="The Broad Institute Genomics Platform"/>
            <consortium name="The Broad Institute Genome Sequencing Center for Infectious Disease"/>
            <person name="Wu L."/>
            <person name="Ma J."/>
        </authorList>
    </citation>
    <scope>NUCLEOTIDE SEQUENCE [LARGE SCALE GENOMIC DNA]</scope>
    <source>
        <strain evidence="3">JCM 18959</strain>
    </source>
</reference>
<proteinExistence type="predicted"/>
<dbReference type="Proteomes" id="UP001501407">
    <property type="component" value="Unassembled WGS sequence"/>
</dbReference>
<dbReference type="InterPro" id="IPR000160">
    <property type="entry name" value="GGDEF_dom"/>
</dbReference>
<dbReference type="SMART" id="SM00267">
    <property type="entry name" value="GGDEF"/>
    <property type="match status" value="1"/>
</dbReference>
<dbReference type="Gene3D" id="3.30.70.270">
    <property type="match status" value="1"/>
</dbReference>
<dbReference type="InterPro" id="IPR029016">
    <property type="entry name" value="GAF-like_dom_sf"/>
</dbReference>
<dbReference type="InterPro" id="IPR035965">
    <property type="entry name" value="PAS-like_dom_sf"/>
</dbReference>
<dbReference type="Gene3D" id="3.30.450.20">
    <property type="entry name" value="PAS domain"/>
    <property type="match status" value="1"/>
</dbReference>
<dbReference type="CDD" id="cd01949">
    <property type="entry name" value="GGDEF"/>
    <property type="match status" value="1"/>
</dbReference>
<dbReference type="Gene3D" id="3.30.450.40">
    <property type="match status" value="1"/>
</dbReference>
<protein>
    <recommendedName>
        <fullName evidence="1">GGDEF domain-containing protein</fullName>
    </recommendedName>
</protein>
<dbReference type="PROSITE" id="PS50887">
    <property type="entry name" value="GGDEF"/>
    <property type="match status" value="1"/>
</dbReference>
<dbReference type="Pfam" id="PF00990">
    <property type="entry name" value="GGDEF"/>
    <property type="match status" value="1"/>
</dbReference>
<dbReference type="InterPro" id="IPR003018">
    <property type="entry name" value="GAF"/>
</dbReference>
<evidence type="ECO:0000259" key="1">
    <source>
        <dbReference type="PROSITE" id="PS50887"/>
    </source>
</evidence>
<sequence length="459" mass="49593">MTGPSEDAWFQRAPCGLVATSTEGVILEANETLLEWTGFRRAQLEGRPFTSLLDPGSRLFHETRVAQALPLQGALNEVALTMVCADDTRLPVLINSTRDTTAGVDRIAVFNASGRIQYERDLLHARRAAESSEAQVRVLQEVSRAFGVSASDEDVAQSFAEVARTAFAAREAGVLLLDDDGELLLVGGTNPLAGLVSPIVSLRNSPDVVVVDEESAAAQFPELAGALRTTRLAALSVMPLLDNHRRLGILVCFFGRSRQFDDQFFDLQKALGRQASQTLVRVRLQRQLAFLALHDQLTGVANRQLLEQSLEDALDAAFAHDAPLAVLFLDVDEFKSINDRFGHAVGDAVLVELAVRLSAGVRSDDVVGRIGGDEFVAICANTDRAAATTIAERILRLTNEPIMIDDGTVAASVSVGISMFDPRSQSRPSPEQLLVRADRAMYESKGAGKNRATFETPAS</sequence>
<dbReference type="SUPFAM" id="SSF55781">
    <property type="entry name" value="GAF domain-like"/>
    <property type="match status" value="1"/>
</dbReference>
<dbReference type="PANTHER" id="PTHR44757:SF2">
    <property type="entry name" value="BIOFILM ARCHITECTURE MAINTENANCE PROTEIN MBAA"/>
    <property type="match status" value="1"/>
</dbReference>
<dbReference type="PANTHER" id="PTHR44757">
    <property type="entry name" value="DIGUANYLATE CYCLASE DGCP"/>
    <property type="match status" value="1"/>
</dbReference>
<feature type="domain" description="GGDEF" evidence="1">
    <location>
        <begin position="322"/>
        <end position="457"/>
    </location>
</feature>
<dbReference type="RefSeq" id="WP_252787617.1">
    <property type="nucleotide sequence ID" value="NZ_BAABKZ010000001.1"/>
</dbReference>
<name>A0ABP9M6U9_9MICO</name>
<dbReference type="InterPro" id="IPR029787">
    <property type="entry name" value="Nucleotide_cyclase"/>
</dbReference>
<comment type="caution">
    <text evidence="2">The sequence shown here is derived from an EMBL/GenBank/DDBJ whole genome shotgun (WGS) entry which is preliminary data.</text>
</comment>
<accession>A0ABP9M6U9</accession>
<dbReference type="SUPFAM" id="SSF55073">
    <property type="entry name" value="Nucleotide cyclase"/>
    <property type="match status" value="1"/>
</dbReference>
<dbReference type="EMBL" id="BAABKZ010000001">
    <property type="protein sequence ID" value="GAA5090676.1"/>
    <property type="molecule type" value="Genomic_DNA"/>
</dbReference>
<evidence type="ECO:0000313" key="3">
    <source>
        <dbReference type="Proteomes" id="UP001501407"/>
    </source>
</evidence>
<dbReference type="InterPro" id="IPR052155">
    <property type="entry name" value="Biofilm_reg_signaling"/>
</dbReference>
<dbReference type="SUPFAM" id="SSF55785">
    <property type="entry name" value="PYP-like sensor domain (PAS domain)"/>
    <property type="match status" value="1"/>
</dbReference>
<dbReference type="InterPro" id="IPR043128">
    <property type="entry name" value="Rev_trsase/Diguanyl_cyclase"/>
</dbReference>
<dbReference type="SMART" id="SM00091">
    <property type="entry name" value="PAS"/>
    <property type="match status" value="1"/>
</dbReference>
<dbReference type="NCBIfam" id="TIGR00229">
    <property type="entry name" value="sensory_box"/>
    <property type="match status" value="1"/>
</dbReference>
<gene>
    <name evidence="2" type="ORF">GCM10025760_16640</name>
</gene>
<dbReference type="NCBIfam" id="TIGR00254">
    <property type="entry name" value="GGDEF"/>
    <property type="match status" value="1"/>
</dbReference>
<dbReference type="Pfam" id="PF01590">
    <property type="entry name" value="GAF"/>
    <property type="match status" value="1"/>
</dbReference>
<evidence type="ECO:0000313" key="2">
    <source>
        <dbReference type="EMBL" id="GAA5090676.1"/>
    </source>
</evidence>
<keyword evidence="3" id="KW-1185">Reference proteome</keyword>